<organism evidence="1 2">
    <name type="scientific">Actinomadura rugatobispora</name>
    <dbReference type="NCBI Taxonomy" id="1994"/>
    <lineage>
        <taxon>Bacteria</taxon>
        <taxon>Bacillati</taxon>
        <taxon>Actinomycetota</taxon>
        <taxon>Actinomycetes</taxon>
        <taxon>Streptosporangiales</taxon>
        <taxon>Thermomonosporaceae</taxon>
        <taxon>Actinomadura</taxon>
    </lineage>
</organism>
<sequence>MITEAWALLDAGDIPGLLGHLRFNAESMEQAEVARLLEGAAARSGFDDLREAAAAVAADPARPQTLYAFGHACVERGVSFLAVPALRSALTMAPRSTAVLNELVAALEDEVRHAEAVTVLDEHTAILRPWPDRYLVAYNALMAGDLARATGEAERLSVPKDDHWLPARDRLARMLARAHAIRAVSPLDAKDLRGWHFVLSGGVLATLSPYGFDAGMTGRYAYMGDGYGGCRRSLDRLRLILAAAGREPKVIGLLPDRSSHILGLAAARVLGLPAEPFAPGRPDTLVVAYNLNETDVSELWERTPGQVLFEHATCWTTPAPVSADVSGFLHQAVTEPWGEGLRQGTDGSLQRIPPDERPVEELADEIVQAAPLLDEGDGATPPDRDEALHHLVALIRDHWLSGPRSRVRSPGPVPSSRFL</sequence>
<evidence type="ECO:0000313" key="2">
    <source>
        <dbReference type="Proteomes" id="UP001596074"/>
    </source>
</evidence>
<dbReference type="InterPro" id="IPR011990">
    <property type="entry name" value="TPR-like_helical_dom_sf"/>
</dbReference>
<keyword evidence="2" id="KW-1185">Reference proteome</keyword>
<reference evidence="2" key="1">
    <citation type="journal article" date="2019" name="Int. J. Syst. Evol. Microbiol.">
        <title>The Global Catalogue of Microorganisms (GCM) 10K type strain sequencing project: providing services to taxonomists for standard genome sequencing and annotation.</title>
        <authorList>
            <consortium name="The Broad Institute Genomics Platform"/>
            <consortium name="The Broad Institute Genome Sequencing Center for Infectious Disease"/>
            <person name="Wu L."/>
            <person name="Ma J."/>
        </authorList>
    </citation>
    <scope>NUCLEOTIDE SEQUENCE [LARGE SCALE GENOMIC DNA]</scope>
    <source>
        <strain evidence="2">KCTC 42087</strain>
    </source>
</reference>
<name>A0ABW0ZWC4_9ACTN</name>
<proteinExistence type="predicted"/>
<dbReference type="RefSeq" id="WP_378281707.1">
    <property type="nucleotide sequence ID" value="NZ_JBHSON010000012.1"/>
</dbReference>
<comment type="caution">
    <text evidence="1">The sequence shown here is derived from an EMBL/GenBank/DDBJ whole genome shotgun (WGS) entry which is preliminary data.</text>
</comment>
<dbReference type="EMBL" id="JBHSON010000012">
    <property type="protein sequence ID" value="MFC5746084.1"/>
    <property type="molecule type" value="Genomic_DNA"/>
</dbReference>
<accession>A0ABW0ZWC4</accession>
<evidence type="ECO:0000313" key="1">
    <source>
        <dbReference type="EMBL" id="MFC5746084.1"/>
    </source>
</evidence>
<protein>
    <recommendedName>
        <fullName evidence="3">Tetratricopeptide repeat protein</fullName>
    </recommendedName>
</protein>
<dbReference type="Proteomes" id="UP001596074">
    <property type="component" value="Unassembled WGS sequence"/>
</dbReference>
<dbReference type="SUPFAM" id="SSF48452">
    <property type="entry name" value="TPR-like"/>
    <property type="match status" value="1"/>
</dbReference>
<gene>
    <name evidence="1" type="ORF">ACFPZN_10730</name>
</gene>
<dbReference type="Gene3D" id="1.25.40.10">
    <property type="entry name" value="Tetratricopeptide repeat domain"/>
    <property type="match status" value="1"/>
</dbReference>
<evidence type="ECO:0008006" key="3">
    <source>
        <dbReference type="Google" id="ProtNLM"/>
    </source>
</evidence>